<comment type="catalytic activity">
    <reaction evidence="1">
        <text>aldehydo-D-ribose 5-phosphate = D-ribulose 5-phosphate</text>
        <dbReference type="Rhea" id="RHEA:14657"/>
        <dbReference type="ChEBI" id="CHEBI:58121"/>
        <dbReference type="ChEBI" id="CHEBI:58273"/>
        <dbReference type="EC" id="5.3.1.6"/>
    </reaction>
</comment>
<dbReference type="Gene3D" id="3.40.50.1360">
    <property type="match status" value="1"/>
</dbReference>
<evidence type="ECO:0000313" key="12">
    <source>
        <dbReference type="Proteomes" id="UP000005240"/>
    </source>
</evidence>
<dbReference type="EnsemblFungi" id="PTTG_04514-t43_1">
    <property type="protein sequence ID" value="PTTG_04514-t43_1-p1"/>
    <property type="gene ID" value="PTTG_04514"/>
</dbReference>
<dbReference type="VEuPathDB" id="FungiDB:PTTG_04514"/>
<dbReference type="InterPro" id="IPR004788">
    <property type="entry name" value="Ribose5P_isomerase_type_A"/>
</dbReference>
<feature type="region of interest" description="Disordered" evidence="9">
    <location>
        <begin position="66"/>
        <end position="90"/>
    </location>
</feature>
<reference evidence="11 12" key="3">
    <citation type="journal article" date="2017" name="G3 (Bethesda)">
        <title>Comparative analysis highlights variable genome content of wheat rusts and divergence of the mating loci.</title>
        <authorList>
            <person name="Cuomo C.A."/>
            <person name="Bakkeren G."/>
            <person name="Khalil H.B."/>
            <person name="Panwar V."/>
            <person name="Joly D."/>
            <person name="Linning R."/>
            <person name="Sakthikumar S."/>
            <person name="Song X."/>
            <person name="Adiconis X."/>
            <person name="Fan L."/>
            <person name="Goldberg J.M."/>
            <person name="Levin J.Z."/>
            <person name="Young S."/>
            <person name="Zeng Q."/>
            <person name="Anikster Y."/>
            <person name="Bruce M."/>
            <person name="Wang M."/>
            <person name="Yin C."/>
            <person name="McCallum B."/>
            <person name="Szabo L.J."/>
            <person name="Hulbert S."/>
            <person name="Chen X."/>
            <person name="Fellers J.P."/>
        </authorList>
    </citation>
    <scope>NUCLEOTIDE SEQUENCE</scope>
    <source>
        <strain evidence="12">Isolate 1-1 / race 1 (BBBD)</strain>
        <strain evidence="11">isolate 1-1 / race 1 (BBBD)</strain>
    </source>
</reference>
<dbReference type="NCBIfam" id="TIGR00021">
    <property type="entry name" value="rpiA"/>
    <property type="match status" value="1"/>
</dbReference>
<sequence length="358" mass="38790">MSGECPAGKCSLRRWAPHSQTSTHGTPQETAPADETQYINTHPQPTFTRNTLATMTGQFNTFSQASTAPLHSKPDPKLQTRQSVPATNPAGLDPIEASKQLAAYAAVDQHILPHHRVIGIGSGSTVPYVVERIVQQGHETNESRWFIPTGFQSKELIVKAGLNLGDVDQFPRLDITLDGADEVDADLNAIKGGGACHLREKVLAEAADKFILVADARKDSALLGTNWRAGVPIEVVPFAWAKVMSNIQLMGCPHPTLRMGKSKAGPVVTDNGNFVIDAPFDEIYMRDPSELSYRLKMLTGVLEVGLFCGMAQEAYFGNSDGTVTIRSKNGKTRMMSVEEGKTKIQSNGHHPSSKPPSH</sequence>
<accession>A0A180H352</accession>
<evidence type="ECO:0000256" key="7">
    <source>
        <dbReference type="ARBA" id="ARBA00029734"/>
    </source>
</evidence>
<evidence type="ECO:0000256" key="9">
    <source>
        <dbReference type="SAM" id="MobiDB-lite"/>
    </source>
</evidence>
<dbReference type="Pfam" id="PF06026">
    <property type="entry name" value="Rib_5-P_isom_A"/>
    <property type="match status" value="1"/>
</dbReference>
<dbReference type="GO" id="GO:0005737">
    <property type="term" value="C:cytoplasm"/>
    <property type="evidence" value="ECO:0007669"/>
    <property type="project" value="TreeGrafter"/>
</dbReference>
<reference evidence="10" key="1">
    <citation type="submission" date="2009-11" db="EMBL/GenBank/DDBJ databases">
        <authorList>
            <consortium name="The Broad Institute Genome Sequencing Platform"/>
            <person name="Ward D."/>
            <person name="Feldgarden M."/>
            <person name="Earl A."/>
            <person name="Young S.K."/>
            <person name="Zeng Q."/>
            <person name="Koehrsen M."/>
            <person name="Alvarado L."/>
            <person name="Berlin A."/>
            <person name="Bochicchio J."/>
            <person name="Borenstein D."/>
            <person name="Chapman S.B."/>
            <person name="Chen Z."/>
            <person name="Engels R."/>
            <person name="Freedman E."/>
            <person name="Gellesch M."/>
            <person name="Goldberg J."/>
            <person name="Griggs A."/>
            <person name="Gujja S."/>
            <person name="Heilman E."/>
            <person name="Heiman D."/>
            <person name="Hepburn T."/>
            <person name="Howarth C."/>
            <person name="Jen D."/>
            <person name="Larson L."/>
            <person name="Lewis B."/>
            <person name="Mehta T."/>
            <person name="Park D."/>
            <person name="Pearson M."/>
            <person name="Roberts A."/>
            <person name="Saif S."/>
            <person name="Shea T."/>
            <person name="Shenoy N."/>
            <person name="Sisk P."/>
            <person name="Stolte C."/>
            <person name="Sykes S."/>
            <person name="Thomson T."/>
            <person name="Walk T."/>
            <person name="White J."/>
            <person name="Yandava C."/>
            <person name="Izard J."/>
            <person name="Baranova O.V."/>
            <person name="Blanton J.M."/>
            <person name="Tanner A.C."/>
            <person name="Dewhirst F.E."/>
            <person name="Haas B."/>
            <person name="Nusbaum C."/>
            <person name="Birren B."/>
        </authorList>
    </citation>
    <scope>NUCLEOTIDE SEQUENCE [LARGE SCALE GENOMIC DNA]</scope>
    <source>
        <strain evidence="10">1-1 BBBD Race 1</strain>
    </source>
</reference>
<proteinExistence type="inferred from homology"/>
<protein>
    <recommendedName>
        <fullName evidence="5">Ribose-5-phosphate isomerase</fullName>
        <ecNumber evidence="4">5.3.1.6</ecNumber>
    </recommendedName>
    <alternativeName>
        <fullName evidence="8">D-ribose-5-phosphate ketol-isomerase</fullName>
    </alternativeName>
    <alternativeName>
        <fullName evidence="7">Phosphoriboisomerase</fullName>
    </alternativeName>
</protein>
<dbReference type="CDD" id="cd01398">
    <property type="entry name" value="RPI_A"/>
    <property type="match status" value="1"/>
</dbReference>
<evidence type="ECO:0000313" key="10">
    <source>
        <dbReference type="EMBL" id="OAV99425.1"/>
    </source>
</evidence>
<evidence type="ECO:0000256" key="2">
    <source>
        <dbReference type="ARBA" id="ARBA00004988"/>
    </source>
</evidence>
<reference evidence="10" key="2">
    <citation type="submission" date="2016-05" db="EMBL/GenBank/DDBJ databases">
        <title>Comparative analysis highlights variable genome content of wheat rusts and divergence of the mating loci.</title>
        <authorList>
            <person name="Cuomo C.A."/>
            <person name="Bakkeren G."/>
            <person name="Szabo L."/>
            <person name="Khalil H."/>
            <person name="Joly D."/>
            <person name="Goldberg J."/>
            <person name="Young S."/>
            <person name="Zeng Q."/>
            <person name="Fellers J."/>
        </authorList>
    </citation>
    <scope>NUCLEOTIDE SEQUENCE [LARGE SCALE GENOMIC DNA]</scope>
    <source>
        <strain evidence="10">1-1 BBBD Race 1</strain>
    </source>
</reference>
<dbReference type="Gene3D" id="3.30.70.260">
    <property type="match status" value="1"/>
</dbReference>
<dbReference type="GO" id="GO:0009052">
    <property type="term" value="P:pentose-phosphate shunt, non-oxidative branch"/>
    <property type="evidence" value="ECO:0007669"/>
    <property type="project" value="InterPro"/>
</dbReference>
<dbReference type="NCBIfam" id="NF001924">
    <property type="entry name" value="PRK00702.1"/>
    <property type="match status" value="1"/>
</dbReference>
<dbReference type="STRING" id="630390.A0A180H352"/>
<evidence type="ECO:0000256" key="8">
    <source>
        <dbReference type="ARBA" id="ARBA00032273"/>
    </source>
</evidence>
<evidence type="ECO:0000256" key="4">
    <source>
        <dbReference type="ARBA" id="ARBA00011959"/>
    </source>
</evidence>
<keyword evidence="12" id="KW-1185">Reference proteome</keyword>
<dbReference type="PANTHER" id="PTHR11934:SF0">
    <property type="entry name" value="RIBOSE-5-PHOSPHATE ISOMERASE"/>
    <property type="match status" value="1"/>
</dbReference>
<dbReference type="PANTHER" id="PTHR11934">
    <property type="entry name" value="RIBOSE-5-PHOSPHATE ISOMERASE"/>
    <property type="match status" value="1"/>
</dbReference>
<reference evidence="11" key="4">
    <citation type="submission" date="2025-05" db="UniProtKB">
        <authorList>
            <consortium name="EnsemblFungi"/>
        </authorList>
    </citation>
    <scope>IDENTIFICATION</scope>
    <source>
        <strain evidence="11">isolate 1-1 / race 1 (BBBD)</strain>
    </source>
</reference>
<dbReference type="SUPFAM" id="SSF75445">
    <property type="entry name" value="D-ribose-5-phosphate isomerase (RpiA), lid domain"/>
    <property type="match status" value="1"/>
</dbReference>
<dbReference type="InterPro" id="IPR037171">
    <property type="entry name" value="NagB/RpiA_transferase-like"/>
</dbReference>
<gene>
    <name evidence="10" type="ORF">PTTG_04514</name>
</gene>
<keyword evidence="6" id="KW-0413">Isomerase</keyword>
<dbReference type="FunFam" id="3.30.70.260:FF:000053">
    <property type="entry name" value="Ribose-5-phosphate isomerase, putative"/>
    <property type="match status" value="1"/>
</dbReference>
<name>A0A180H352_PUCT1</name>
<comment type="similarity">
    <text evidence="3">Belongs to the ribose 5-phosphate isomerase family.</text>
</comment>
<dbReference type="SUPFAM" id="SSF100950">
    <property type="entry name" value="NagB/RpiA/CoA transferase-like"/>
    <property type="match status" value="1"/>
</dbReference>
<dbReference type="OrthoDB" id="1555531at2759"/>
<dbReference type="FunFam" id="3.40.50.1360:FF:000014">
    <property type="entry name" value="Ribose 5-phosphate isomerase"/>
    <property type="match status" value="1"/>
</dbReference>
<organism evidence="10">
    <name type="scientific">Puccinia triticina (isolate 1-1 / race 1 (BBBD))</name>
    <name type="common">Brown leaf rust fungus</name>
    <dbReference type="NCBI Taxonomy" id="630390"/>
    <lineage>
        <taxon>Eukaryota</taxon>
        <taxon>Fungi</taxon>
        <taxon>Dikarya</taxon>
        <taxon>Basidiomycota</taxon>
        <taxon>Pucciniomycotina</taxon>
        <taxon>Pucciniomycetes</taxon>
        <taxon>Pucciniales</taxon>
        <taxon>Pucciniaceae</taxon>
        <taxon>Puccinia</taxon>
    </lineage>
</organism>
<dbReference type="EMBL" id="ADAS02000003">
    <property type="protein sequence ID" value="OAV99425.1"/>
    <property type="molecule type" value="Genomic_DNA"/>
</dbReference>
<evidence type="ECO:0000256" key="1">
    <source>
        <dbReference type="ARBA" id="ARBA00001713"/>
    </source>
</evidence>
<dbReference type="AlphaFoldDB" id="A0A180H352"/>
<evidence type="ECO:0000256" key="6">
    <source>
        <dbReference type="ARBA" id="ARBA00023235"/>
    </source>
</evidence>
<dbReference type="UniPathway" id="UPA00115">
    <property type="reaction ID" value="UER00412"/>
</dbReference>
<comment type="pathway">
    <text evidence="2">Carbohydrate degradation; pentose phosphate pathway; D-ribose 5-phosphate from D-ribulose 5-phosphate (non-oxidative stage): step 1/1.</text>
</comment>
<evidence type="ECO:0000256" key="5">
    <source>
        <dbReference type="ARBA" id="ARBA00019150"/>
    </source>
</evidence>
<dbReference type="GO" id="GO:0006014">
    <property type="term" value="P:D-ribose metabolic process"/>
    <property type="evidence" value="ECO:0007669"/>
    <property type="project" value="TreeGrafter"/>
</dbReference>
<evidence type="ECO:0000313" key="11">
    <source>
        <dbReference type="EnsemblFungi" id="PTTG_04514-t43_1-p1"/>
    </source>
</evidence>
<evidence type="ECO:0000256" key="3">
    <source>
        <dbReference type="ARBA" id="ARBA00008088"/>
    </source>
</evidence>
<dbReference type="EC" id="5.3.1.6" evidence="4"/>
<dbReference type="Proteomes" id="UP000005240">
    <property type="component" value="Unassembled WGS sequence"/>
</dbReference>
<dbReference type="GO" id="GO:0004751">
    <property type="term" value="F:ribose-5-phosphate isomerase activity"/>
    <property type="evidence" value="ECO:0007669"/>
    <property type="project" value="UniProtKB-EC"/>
</dbReference>